<reference evidence="6" key="1">
    <citation type="journal article" date="2019" name="Int. J. Syst. Evol. Microbiol.">
        <title>The Global Catalogue of Microorganisms (GCM) 10K type strain sequencing project: providing services to taxonomists for standard genome sequencing and annotation.</title>
        <authorList>
            <consortium name="The Broad Institute Genomics Platform"/>
            <consortium name="The Broad Institute Genome Sequencing Center for Infectious Disease"/>
            <person name="Wu L."/>
            <person name="Ma J."/>
        </authorList>
    </citation>
    <scope>NUCLEOTIDE SEQUENCE [LARGE SCALE GENOMIC DNA]</scope>
    <source>
        <strain evidence="6">JCM 18200</strain>
    </source>
</reference>
<dbReference type="PROSITE" id="PS01124">
    <property type="entry name" value="HTH_ARAC_FAMILY_2"/>
    <property type="match status" value="1"/>
</dbReference>
<proteinExistence type="predicted"/>
<dbReference type="EMBL" id="BAABIQ010000005">
    <property type="protein sequence ID" value="GAA4784781.1"/>
    <property type="molecule type" value="Genomic_DNA"/>
</dbReference>
<feature type="domain" description="HTH araC/xylS-type" evidence="4">
    <location>
        <begin position="174"/>
        <end position="272"/>
    </location>
</feature>
<dbReference type="PANTHER" id="PTHR11019:SF199">
    <property type="entry name" value="HTH-TYPE TRANSCRIPTIONAL REGULATOR NIMR"/>
    <property type="match status" value="1"/>
</dbReference>
<dbReference type="Proteomes" id="UP001501411">
    <property type="component" value="Unassembled WGS sequence"/>
</dbReference>
<dbReference type="PRINTS" id="PR00032">
    <property type="entry name" value="HTHARAC"/>
</dbReference>
<dbReference type="Gene3D" id="1.10.10.60">
    <property type="entry name" value="Homeodomain-like"/>
    <property type="match status" value="2"/>
</dbReference>
<organism evidence="5 6">
    <name type="scientific">Olivibacter ginsenosidimutans</name>
    <dbReference type="NCBI Taxonomy" id="1176537"/>
    <lineage>
        <taxon>Bacteria</taxon>
        <taxon>Pseudomonadati</taxon>
        <taxon>Bacteroidota</taxon>
        <taxon>Sphingobacteriia</taxon>
        <taxon>Sphingobacteriales</taxon>
        <taxon>Sphingobacteriaceae</taxon>
        <taxon>Olivibacter</taxon>
    </lineage>
</organism>
<evidence type="ECO:0000259" key="4">
    <source>
        <dbReference type="PROSITE" id="PS01124"/>
    </source>
</evidence>
<gene>
    <name evidence="5" type="ORF">GCM10023231_10700</name>
</gene>
<dbReference type="InterPro" id="IPR037923">
    <property type="entry name" value="HTH-like"/>
</dbReference>
<dbReference type="Pfam" id="PF02311">
    <property type="entry name" value="AraC_binding"/>
    <property type="match status" value="1"/>
</dbReference>
<keyword evidence="1" id="KW-0805">Transcription regulation</keyword>
<dbReference type="SMART" id="SM00342">
    <property type="entry name" value="HTH_ARAC"/>
    <property type="match status" value="1"/>
</dbReference>
<evidence type="ECO:0000313" key="5">
    <source>
        <dbReference type="EMBL" id="GAA4784781.1"/>
    </source>
</evidence>
<accession>A0ABP9AT88</accession>
<dbReference type="InterPro" id="IPR020449">
    <property type="entry name" value="Tscrpt_reg_AraC-type_HTH"/>
</dbReference>
<keyword evidence="3" id="KW-0804">Transcription</keyword>
<sequence length="280" mass="32345">MHKSVSLHAGMTTEKYYIVDVDRKEDTIYCYHNQMGEKFIPSHRHKKGQFLYTEGGIVFVKTKEKSYFLPARHYMWIAPEIEHSIHPSSPEVIMRNLYFPIATKDDAFYYHTSIHPVNDLLLELMLFTTRWTGHIAPEDKAAYPVVEAIKVLLPQISNFSLPLALPLAKDQRLKQLIAHVENNLGNDFLFNDLAIDFGFSPRSLSRLFQKDLGMSFVQYLTALRMLKSLQLLLEKSLTVNEVAAQVGYSSLPTFSNTFYKMIGIRPSEYIKMNTIRHHKA</sequence>
<comment type="caution">
    <text evidence="5">The sequence shown here is derived from an EMBL/GenBank/DDBJ whole genome shotgun (WGS) entry which is preliminary data.</text>
</comment>
<dbReference type="InterPro" id="IPR003313">
    <property type="entry name" value="AraC-bd"/>
</dbReference>
<dbReference type="InterPro" id="IPR018060">
    <property type="entry name" value="HTH_AraC"/>
</dbReference>
<dbReference type="SUPFAM" id="SSF46689">
    <property type="entry name" value="Homeodomain-like"/>
    <property type="match status" value="2"/>
</dbReference>
<dbReference type="PANTHER" id="PTHR11019">
    <property type="entry name" value="HTH-TYPE TRANSCRIPTIONAL REGULATOR NIMR"/>
    <property type="match status" value="1"/>
</dbReference>
<evidence type="ECO:0000313" key="6">
    <source>
        <dbReference type="Proteomes" id="UP001501411"/>
    </source>
</evidence>
<keyword evidence="2" id="KW-0238">DNA-binding</keyword>
<evidence type="ECO:0000256" key="1">
    <source>
        <dbReference type="ARBA" id="ARBA00023015"/>
    </source>
</evidence>
<evidence type="ECO:0000256" key="3">
    <source>
        <dbReference type="ARBA" id="ARBA00023163"/>
    </source>
</evidence>
<dbReference type="InterPro" id="IPR009057">
    <property type="entry name" value="Homeodomain-like_sf"/>
</dbReference>
<dbReference type="Pfam" id="PF12833">
    <property type="entry name" value="HTH_18"/>
    <property type="match status" value="1"/>
</dbReference>
<protein>
    <submittedName>
        <fullName evidence="5">Helix-turn-helix transcriptional regulator</fullName>
    </submittedName>
</protein>
<keyword evidence="6" id="KW-1185">Reference proteome</keyword>
<name>A0ABP9AT88_9SPHI</name>
<evidence type="ECO:0000256" key="2">
    <source>
        <dbReference type="ARBA" id="ARBA00023125"/>
    </source>
</evidence>
<dbReference type="SUPFAM" id="SSF51215">
    <property type="entry name" value="Regulatory protein AraC"/>
    <property type="match status" value="1"/>
</dbReference>